<feature type="repeat" description="TPR" evidence="1">
    <location>
        <begin position="218"/>
        <end position="251"/>
    </location>
</feature>
<evidence type="ECO:0008006" key="4">
    <source>
        <dbReference type="Google" id="ProtNLM"/>
    </source>
</evidence>
<dbReference type="PANTHER" id="PTHR12558:SF13">
    <property type="entry name" value="CELL DIVISION CYCLE PROTEIN 27 HOMOLOG"/>
    <property type="match status" value="1"/>
</dbReference>
<evidence type="ECO:0000313" key="2">
    <source>
        <dbReference type="EMBL" id="OGM03261.1"/>
    </source>
</evidence>
<gene>
    <name evidence="2" type="ORF">A2008_10735</name>
</gene>
<feature type="repeat" description="TPR" evidence="1">
    <location>
        <begin position="150"/>
        <end position="183"/>
    </location>
</feature>
<dbReference type="Pfam" id="PF13424">
    <property type="entry name" value="TPR_12"/>
    <property type="match status" value="1"/>
</dbReference>
<dbReference type="Pfam" id="PF14559">
    <property type="entry name" value="TPR_19"/>
    <property type="match status" value="1"/>
</dbReference>
<dbReference type="AlphaFoldDB" id="A0A1F7WKC0"/>
<dbReference type="SMART" id="SM00028">
    <property type="entry name" value="TPR"/>
    <property type="match status" value="4"/>
</dbReference>
<dbReference type="Proteomes" id="UP000178735">
    <property type="component" value="Unassembled WGS sequence"/>
</dbReference>
<dbReference type="Gene3D" id="3.40.1000.10">
    <property type="entry name" value="Mog1/PsbP, alpha/beta/alpha sandwich"/>
    <property type="match status" value="1"/>
</dbReference>
<dbReference type="InterPro" id="IPR011990">
    <property type="entry name" value="TPR-like_helical_dom_sf"/>
</dbReference>
<dbReference type="PROSITE" id="PS50005">
    <property type="entry name" value="TPR"/>
    <property type="match status" value="2"/>
</dbReference>
<dbReference type="SUPFAM" id="SSF48452">
    <property type="entry name" value="TPR-like"/>
    <property type="match status" value="2"/>
</dbReference>
<evidence type="ECO:0000313" key="3">
    <source>
        <dbReference type="Proteomes" id="UP000178735"/>
    </source>
</evidence>
<dbReference type="InterPro" id="IPR019734">
    <property type="entry name" value="TPR_rpt"/>
</dbReference>
<dbReference type="Gene3D" id="1.25.40.10">
    <property type="entry name" value="Tetratricopeptide repeat domain"/>
    <property type="match status" value="1"/>
</dbReference>
<dbReference type="STRING" id="1817813.A2008_10735"/>
<dbReference type="EMBL" id="MGFH01000181">
    <property type="protein sequence ID" value="OGM03261.1"/>
    <property type="molecule type" value="Genomic_DNA"/>
</dbReference>
<organism evidence="2 3">
    <name type="scientific">Candidatus Wallbacteria bacterium GWC2_49_35</name>
    <dbReference type="NCBI Taxonomy" id="1817813"/>
    <lineage>
        <taxon>Bacteria</taxon>
        <taxon>Candidatus Walliibacteriota</taxon>
    </lineage>
</organism>
<keyword evidence="1" id="KW-0802">TPR repeat</keyword>
<reference evidence="2 3" key="1">
    <citation type="journal article" date="2016" name="Nat. Commun.">
        <title>Thousands of microbial genomes shed light on interconnected biogeochemical processes in an aquifer system.</title>
        <authorList>
            <person name="Anantharaman K."/>
            <person name="Brown C.T."/>
            <person name="Hug L.A."/>
            <person name="Sharon I."/>
            <person name="Castelle C.J."/>
            <person name="Probst A.J."/>
            <person name="Thomas B.C."/>
            <person name="Singh A."/>
            <person name="Wilkins M.J."/>
            <person name="Karaoz U."/>
            <person name="Brodie E.L."/>
            <person name="Williams K.H."/>
            <person name="Hubbard S.S."/>
            <person name="Banfield J.F."/>
        </authorList>
    </citation>
    <scope>NUCLEOTIDE SEQUENCE [LARGE SCALE GENOMIC DNA]</scope>
</reference>
<comment type="caution">
    <text evidence="2">The sequence shown here is derived from an EMBL/GenBank/DDBJ whole genome shotgun (WGS) entry which is preliminary data.</text>
</comment>
<dbReference type="PANTHER" id="PTHR12558">
    <property type="entry name" value="CELL DIVISION CYCLE 16,23,27"/>
    <property type="match status" value="1"/>
</dbReference>
<protein>
    <recommendedName>
        <fullName evidence="4">Tetratricopeptide repeat protein</fullName>
    </recommendedName>
</protein>
<name>A0A1F7WKC0_9BACT</name>
<evidence type="ECO:0000256" key="1">
    <source>
        <dbReference type="PROSITE-ProRule" id="PRU00339"/>
    </source>
</evidence>
<proteinExistence type="predicted"/>
<accession>A0A1F7WKC0</accession>
<sequence>MCINKKITAAVLYTCLLVSLMAAPYFLNRISAQEGGLEAVLADEYMQKQEYLRAAELYSKLLIQDEYNVHLMFNYGTALSFINEQTRAVEILEKCSLTLEKKLTSKPDTIEAELLAHVYNNLAKCYMSLEKYDEAAGACEKGIKRFDNLSWLYFNLGDALLAKGEPKFAMANFQKAIALDQSDIAANLKLVECHYALQDFNEAGRLLTELSKFYPGNSEILFNLGSVYYKQNKADEAIKLWKAIAEREPESKFGQISKKWLSELKVNVDTNARLMEETIECGLFGFSFVKPGNFYMSKADGNAAGYLYMMSSHIYDEDNKNTAEISLSISVQTLAEPQDYTEFANNWQKNQASSGQKFQLISEKETIAGRNEKPGLFWEYSAVYNGVIIKGATLAFLNRNYAVLIWLNATPGTFSKAFESFNSTARSFGDTEAAGK</sequence>